<proteinExistence type="predicted"/>
<reference evidence="2 3" key="1">
    <citation type="submission" date="2020-04" db="EMBL/GenBank/DDBJ databases">
        <title>Novel species.</title>
        <authorList>
            <person name="Teo W.F.A."/>
            <person name="Lipun K."/>
            <person name="Srisuk N."/>
            <person name="Duangmal K."/>
        </authorList>
    </citation>
    <scope>NUCLEOTIDE SEQUENCE [LARGE SCALE GENOMIC DNA]</scope>
    <source>
        <strain evidence="2 3">K13G38</strain>
    </source>
</reference>
<evidence type="ECO:0000259" key="1">
    <source>
        <dbReference type="Pfam" id="PF14525"/>
    </source>
</evidence>
<accession>A0ABX1J5G4</accession>
<dbReference type="InterPro" id="IPR035418">
    <property type="entry name" value="AraC-bd_2"/>
</dbReference>
<dbReference type="EMBL" id="JAAXLS010000012">
    <property type="protein sequence ID" value="NKQ55032.1"/>
    <property type="molecule type" value="Genomic_DNA"/>
</dbReference>
<sequence>MKDNAFSYARTSDEGMARAYAMPILGAHHLCVNGNHERFDMRMSAVRGLSTTAGSLAYSTEVRVVLEPARTHYLVLIVFAGRAVFGYRGGYVDARISDVLALSPEQAAELTLSADCALRIVRINPALVRHRIATLVPGAAGETVVFEPRSCALGGASDAVTKSVRRLLSDLPEDPFRPASERSFVDWLVRHQPNQFSRRLGDPAYADGIVPFAKVVMPLEQKELSEHAAELGVGEADLDAAFVRETGASAAEYLAGAARRKRRWFRRRG</sequence>
<dbReference type="RefSeq" id="WP_168517566.1">
    <property type="nucleotide sequence ID" value="NZ_JAAXLS010000012.1"/>
</dbReference>
<protein>
    <recommendedName>
        <fullName evidence="1">Transcription regulator HTH AraC- type ligand binding domain-containing protein</fullName>
    </recommendedName>
</protein>
<feature type="domain" description="Transcription regulator HTH AraC- type ligand binding" evidence="1">
    <location>
        <begin position="24"/>
        <end position="186"/>
    </location>
</feature>
<dbReference type="Proteomes" id="UP000715441">
    <property type="component" value="Unassembled WGS sequence"/>
</dbReference>
<gene>
    <name evidence="2" type="ORF">HFP15_19300</name>
</gene>
<organism evidence="2 3">
    <name type="scientific">Amycolatopsis acididurans</name>
    <dbReference type="NCBI Taxonomy" id="2724524"/>
    <lineage>
        <taxon>Bacteria</taxon>
        <taxon>Bacillati</taxon>
        <taxon>Actinomycetota</taxon>
        <taxon>Actinomycetes</taxon>
        <taxon>Pseudonocardiales</taxon>
        <taxon>Pseudonocardiaceae</taxon>
        <taxon>Amycolatopsis</taxon>
    </lineage>
</organism>
<evidence type="ECO:0000313" key="3">
    <source>
        <dbReference type="Proteomes" id="UP000715441"/>
    </source>
</evidence>
<comment type="caution">
    <text evidence="2">The sequence shown here is derived from an EMBL/GenBank/DDBJ whole genome shotgun (WGS) entry which is preliminary data.</text>
</comment>
<name>A0ABX1J5G4_9PSEU</name>
<keyword evidence="3" id="KW-1185">Reference proteome</keyword>
<dbReference type="Pfam" id="PF14525">
    <property type="entry name" value="AraC_binding_2"/>
    <property type="match status" value="1"/>
</dbReference>
<evidence type="ECO:0000313" key="2">
    <source>
        <dbReference type="EMBL" id="NKQ55032.1"/>
    </source>
</evidence>